<dbReference type="Gene3D" id="3.40.50.620">
    <property type="entry name" value="HUPs"/>
    <property type="match status" value="1"/>
</dbReference>
<gene>
    <name evidence="2" type="ORF">LCGC14_1383470</name>
</gene>
<protein>
    <recommendedName>
        <fullName evidence="1">Sulphate adenylyltransferase catalytic domain-containing protein</fullName>
    </recommendedName>
</protein>
<name>A0A0F9KMU3_9ZZZZ</name>
<feature type="non-terminal residue" evidence="2">
    <location>
        <position position="1"/>
    </location>
</feature>
<dbReference type="InterPro" id="IPR014729">
    <property type="entry name" value="Rossmann-like_a/b/a_fold"/>
</dbReference>
<dbReference type="SUPFAM" id="SSF52374">
    <property type="entry name" value="Nucleotidylyl transferase"/>
    <property type="match status" value="1"/>
</dbReference>
<sequence>CLTFTNQKACPHGIELREQISGTKLREMIQEGKAPSEFILRPEVSKIILGYDKPFVD</sequence>
<proteinExistence type="predicted"/>
<dbReference type="GO" id="GO:0004781">
    <property type="term" value="F:sulfate adenylyltransferase (ATP) activity"/>
    <property type="evidence" value="ECO:0007669"/>
    <property type="project" value="InterPro"/>
</dbReference>
<dbReference type="EMBL" id="LAZR01008865">
    <property type="protein sequence ID" value="KKM76101.1"/>
    <property type="molecule type" value="Genomic_DNA"/>
</dbReference>
<organism evidence="2">
    <name type="scientific">marine sediment metagenome</name>
    <dbReference type="NCBI Taxonomy" id="412755"/>
    <lineage>
        <taxon>unclassified sequences</taxon>
        <taxon>metagenomes</taxon>
        <taxon>ecological metagenomes</taxon>
    </lineage>
</organism>
<evidence type="ECO:0000259" key="1">
    <source>
        <dbReference type="Pfam" id="PF01747"/>
    </source>
</evidence>
<evidence type="ECO:0000313" key="2">
    <source>
        <dbReference type="EMBL" id="KKM76101.1"/>
    </source>
</evidence>
<dbReference type="AlphaFoldDB" id="A0A0F9KMU3"/>
<dbReference type="InterPro" id="IPR024951">
    <property type="entry name" value="Sulfurylase_cat_dom"/>
</dbReference>
<feature type="domain" description="Sulphate adenylyltransferase catalytic" evidence="1">
    <location>
        <begin position="3"/>
        <end position="49"/>
    </location>
</feature>
<accession>A0A0F9KMU3</accession>
<reference evidence="2" key="1">
    <citation type="journal article" date="2015" name="Nature">
        <title>Complex archaea that bridge the gap between prokaryotes and eukaryotes.</title>
        <authorList>
            <person name="Spang A."/>
            <person name="Saw J.H."/>
            <person name="Jorgensen S.L."/>
            <person name="Zaremba-Niedzwiedzka K."/>
            <person name="Martijn J."/>
            <person name="Lind A.E."/>
            <person name="van Eijk R."/>
            <person name="Schleper C."/>
            <person name="Guy L."/>
            <person name="Ettema T.J."/>
        </authorList>
    </citation>
    <scope>NUCLEOTIDE SEQUENCE</scope>
</reference>
<dbReference type="Pfam" id="PF01747">
    <property type="entry name" value="ATP-sulfurylase"/>
    <property type="match status" value="1"/>
</dbReference>
<comment type="caution">
    <text evidence="2">The sequence shown here is derived from an EMBL/GenBank/DDBJ whole genome shotgun (WGS) entry which is preliminary data.</text>
</comment>